<organism evidence="2 3">
    <name type="scientific">Durusdinium trenchii</name>
    <dbReference type="NCBI Taxonomy" id="1381693"/>
    <lineage>
        <taxon>Eukaryota</taxon>
        <taxon>Sar</taxon>
        <taxon>Alveolata</taxon>
        <taxon>Dinophyceae</taxon>
        <taxon>Suessiales</taxon>
        <taxon>Symbiodiniaceae</taxon>
        <taxon>Durusdinium</taxon>
    </lineage>
</organism>
<comment type="caution">
    <text evidence="2">The sequence shown here is derived from an EMBL/GenBank/DDBJ whole genome shotgun (WGS) entry which is preliminary data.</text>
</comment>
<protein>
    <submittedName>
        <fullName evidence="2">Uncharacterized protein</fullName>
    </submittedName>
</protein>
<dbReference type="Proteomes" id="UP001642484">
    <property type="component" value="Unassembled WGS sequence"/>
</dbReference>
<proteinExistence type="predicted"/>
<feature type="compositionally biased region" description="Basic and acidic residues" evidence="1">
    <location>
        <begin position="87"/>
        <end position="96"/>
    </location>
</feature>
<evidence type="ECO:0000313" key="3">
    <source>
        <dbReference type="Proteomes" id="UP001642484"/>
    </source>
</evidence>
<keyword evidence="3" id="KW-1185">Reference proteome</keyword>
<gene>
    <name evidence="2" type="ORF">CCMP2556_LOCUS28457</name>
</gene>
<accession>A0ABP0N1R6</accession>
<dbReference type="EMBL" id="CAXAMN010021300">
    <property type="protein sequence ID" value="CAK9057717.1"/>
    <property type="molecule type" value="Genomic_DNA"/>
</dbReference>
<feature type="region of interest" description="Disordered" evidence="1">
    <location>
        <begin position="65"/>
        <end position="110"/>
    </location>
</feature>
<sequence length="124" mass="14048">MAFTLKYRNSFIDAEDRMPEGDDRMRRASSLPPRISKMVEVEEILEDEESLQCYVQKLSEDLSKSLDRSPLARCNRGSSPPGAPLSVRRDGVRRDGSAPPRECGSPRTLQAALHLLHGRKLRER</sequence>
<name>A0ABP0N1R6_9DINO</name>
<reference evidence="2 3" key="1">
    <citation type="submission" date="2024-02" db="EMBL/GenBank/DDBJ databases">
        <authorList>
            <person name="Chen Y."/>
            <person name="Shah S."/>
            <person name="Dougan E. K."/>
            <person name="Thang M."/>
            <person name="Chan C."/>
        </authorList>
    </citation>
    <scope>NUCLEOTIDE SEQUENCE [LARGE SCALE GENOMIC DNA]</scope>
</reference>
<evidence type="ECO:0000256" key="1">
    <source>
        <dbReference type="SAM" id="MobiDB-lite"/>
    </source>
</evidence>
<evidence type="ECO:0000313" key="2">
    <source>
        <dbReference type="EMBL" id="CAK9057717.1"/>
    </source>
</evidence>